<dbReference type="AlphaFoldDB" id="A0AAN8FUL1"/>
<keyword evidence="4" id="KW-1185">Reference proteome</keyword>
<feature type="compositionally biased region" description="Basic residues" evidence="1">
    <location>
        <begin position="26"/>
        <end position="35"/>
    </location>
</feature>
<evidence type="ECO:0000256" key="1">
    <source>
        <dbReference type="SAM" id="MobiDB-lite"/>
    </source>
</evidence>
<sequence length="109" mass="11905">MDVFKIVVQLASSAIVVSAVPCGKKKDAHKMKFAKGSKSLSASRSSTISKSLEVEKTHSKEKHGKPKGNLKPQAATKKEEPKEGSFGKFSSFSLCFYKVRQFGEVVKAR</sequence>
<feature type="signal peptide" evidence="2">
    <location>
        <begin position="1"/>
        <end position="19"/>
    </location>
</feature>
<comment type="caution">
    <text evidence="3">The sequence shown here is derived from an EMBL/GenBank/DDBJ whole genome shotgun (WGS) entry which is preliminary data.</text>
</comment>
<gene>
    <name evidence="3" type="ORF">GCK32_011484</name>
</gene>
<dbReference type="EMBL" id="WIXE01000687">
    <property type="protein sequence ID" value="KAK5986351.1"/>
    <property type="molecule type" value="Genomic_DNA"/>
</dbReference>
<accession>A0AAN8FUL1</accession>
<feature type="region of interest" description="Disordered" evidence="1">
    <location>
        <begin position="26"/>
        <end position="87"/>
    </location>
</feature>
<name>A0AAN8FUL1_TRICO</name>
<dbReference type="Proteomes" id="UP001331761">
    <property type="component" value="Unassembled WGS sequence"/>
</dbReference>
<reference evidence="3 4" key="1">
    <citation type="submission" date="2019-10" db="EMBL/GenBank/DDBJ databases">
        <title>Assembly and Annotation for the nematode Trichostrongylus colubriformis.</title>
        <authorList>
            <person name="Martin J."/>
        </authorList>
    </citation>
    <scope>NUCLEOTIDE SEQUENCE [LARGE SCALE GENOMIC DNA]</scope>
    <source>
        <strain evidence="3">G859</strain>
        <tissue evidence="3">Whole worm</tissue>
    </source>
</reference>
<organism evidence="3 4">
    <name type="scientific">Trichostrongylus colubriformis</name>
    <name type="common">Black scour worm</name>
    <dbReference type="NCBI Taxonomy" id="6319"/>
    <lineage>
        <taxon>Eukaryota</taxon>
        <taxon>Metazoa</taxon>
        <taxon>Ecdysozoa</taxon>
        <taxon>Nematoda</taxon>
        <taxon>Chromadorea</taxon>
        <taxon>Rhabditida</taxon>
        <taxon>Rhabditina</taxon>
        <taxon>Rhabditomorpha</taxon>
        <taxon>Strongyloidea</taxon>
        <taxon>Trichostrongylidae</taxon>
        <taxon>Trichostrongylus</taxon>
    </lineage>
</organism>
<feature type="compositionally biased region" description="Basic residues" evidence="1">
    <location>
        <begin position="59"/>
        <end position="68"/>
    </location>
</feature>
<evidence type="ECO:0000313" key="3">
    <source>
        <dbReference type="EMBL" id="KAK5986351.1"/>
    </source>
</evidence>
<proteinExistence type="predicted"/>
<protein>
    <submittedName>
        <fullName evidence="3">Uncharacterized protein</fullName>
    </submittedName>
</protein>
<keyword evidence="2" id="KW-0732">Signal</keyword>
<evidence type="ECO:0000256" key="2">
    <source>
        <dbReference type="SAM" id="SignalP"/>
    </source>
</evidence>
<feature type="chain" id="PRO_5042870483" evidence="2">
    <location>
        <begin position="20"/>
        <end position="109"/>
    </location>
</feature>
<evidence type="ECO:0000313" key="4">
    <source>
        <dbReference type="Proteomes" id="UP001331761"/>
    </source>
</evidence>
<feature type="compositionally biased region" description="Low complexity" evidence="1">
    <location>
        <begin position="36"/>
        <end position="51"/>
    </location>
</feature>
<feature type="compositionally biased region" description="Basic and acidic residues" evidence="1">
    <location>
        <begin position="76"/>
        <end position="85"/>
    </location>
</feature>